<accession>A0A2I0XB87</accession>
<reference evidence="1 2" key="2">
    <citation type="journal article" date="2017" name="Nature">
        <title>The Apostasia genome and the evolution of orchids.</title>
        <authorList>
            <person name="Zhang G.Q."/>
            <person name="Liu K.W."/>
            <person name="Li Z."/>
            <person name="Lohaus R."/>
            <person name="Hsiao Y.Y."/>
            <person name="Niu S.C."/>
            <person name="Wang J.Y."/>
            <person name="Lin Y.C."/>
            <person name="Xu Q."/>
            <person name="Chen L.J."/>
            <person name="Yoshida K."/>
            <person name="Fujiwara S."/>
            <person name="Wang Z.W."/>
            <person name="Zhang Y.Q."/>
            <person name="Mitsuda N."/>
            <person name="Wang M."/>
            <person name="Liu G.H."/>
            <person name="Pecoraro L."/>
            <person name="Huang H.X."/>
            <person name="Xiao X.J."/>
            <person name="Lin M."/>
            <person name="Wu X.Y."/>
            <person name="Wu W.L."/>
            <person name="Chen Y.Y."/>
            <person name="Chang S.B."/>
            <person name="Sakamoto S."/>
            <person name="Ohme-Takagi M."/>
            <person name="Yagi M."/>
            <person name="Zeng S.J."/>
            <person name="Shen C.Y."/>
            <person name="Yeh C.M."/>
            <person name="Luo Y.B."/>
            <person name="Tsai W.C."/>
            <person name="Van de Peer Y."/>
            <person name="Liu Z.J."/>
        </authorList>
    </citation>
    <scope>NUCLEOTIDE SEQUENCE [LARGE SCALE GENOMIC DNA]</scope>
    <source>
        <tissue evidence="1">The whole plant</tissue>
    </source>
</reference>
<gene>
    <name evidence="1" type="ORF">MA16_Dca023533</name>
</gene>
<reference evidence="1 2" key="1">
    <citation type="journal article" date="2016" name="Sci. Rep.">
        <title>The Dendrobium catenatum Lindl. genome sequence provides insights into polysaccharide synthase, floral development and adaptive evolution.</title>
        <authorList>
            <person name="Zhang G.Q."/>
            <person name="Xu Q."/>
            <person name="Bian C."/>
            <person name="Tsai W.C."/>
            <person name="Yeh C.M."/>
            <person name="Liu K.W."/>
            <person name="Yoshida K."/>
            <person name="Zhang L.S."/>
            <person name="Chang S.B."/>
            <person name="Chen F."/>
            <person name="Shi Y."/>
            <person name="Su Y.Y."/>
            <person name="Zhang Y.Q."/>
            <person name="Chen L.J."/>
            <person name="Yin Y."/>
            <person name="Lin M."/>
            <person name="Huang H."/>
            <person name="Deng H."/>
            <person name="Wang Z.W."/>
            <person name="Zhu S.L."/>
            <person name="Zhao X."/>
            <person name="Deng C."/>
            <person name="Niu S.C."/>
            <person name="Huang J."/>
            <person name="Wang M."/>
            <person name="Liu G.H."/>
            <person name="Yang H.J."/>
            <person name="Xiao X.J."/>
            <person name="Hsiao Y.Y."/>
            <person name="Wu W.L."/>
            <person name="Chen Y.Y."/>
            <person name="Mitsuda N."/>
            <person name="Ohme-Takagi M."/>
            <person name="Luo Y.B."/>
            <person name="Van de Peer Y."/>
            <person name="Liu Z.J."/>
        </authorList>
    </citation>
    <scope>NUCLEOTIDE SEQUENCE [LARGE SCALE GENOMIC DNA]</scope>
    <source>
        <tissue evidence="1">The whole plant</tissue>
    </source>
</reference>
<sequence>MGYDRRGLILVGGERDLIAEVLNSKEFSVEGGILKEEGRNIIIEVLDLKVFSVEVKMLKGGEVSMKRG</sequence>
<protein>
    <submittedName>
        <fullName evidence="1">Uncharacterized protein</fullName>
    </submittedName>
</protein>
<dbReference type="AlphaFoldDB" id="A0A2I0XB87"/>
<dbReference type="Proteomes" id="UP000233837">
    <property type="component" value="Unassembled WGS sequence"/>
</dbReference>
<name>A0A2I0XB87_9ASPA</name>
<proteinExistence type="predicted"/>
<keyword evidence="2" id="KW-1185">Reference proteome</keyword>
<evidence type="ECO:0000313" key="1">
    <source>
        <dbReference type="EMBL" id="PKU85172.1"/>
    </source>
</evidence>
<dbReference type="EMBL" id="KZ501990">
    <property type="protein sequence ID" value="PKU85172.1"/>
    <property type="molecule type" value="Genomic_DNA"/>
</dbReference>
<evidence type="ECO:0000313" key="2">
    <source>
        <dbReference type="Proteomes" id="UP000233837"/>
    </source>
</evidence>
<organism evidence="1 2">
    <name type="scientific">Dendrobium catenatum</name>
    <dbReference type="NCBI Taxonomy" id="906689"/>
    <lineage>
        <taxon>Eukaryota</taxon>
        <taxon>Viridiplantae</taxon>
        <taxon>Streptophyta</taxon>
        <taxon>Embryophyta</taxon>
        <taxon>Tracheophyta</taxon>
        <taxon>Spermatophyta</taxon>
        <taxon>Magnoliopsida</taxon>
        <taxon>Liliopsida</taxon>
        <taxon>Asparagales</taxon>
        <taxon>Orchidaceae</taxon>
        <taxon>Epidendroideae</taxon>
        <taxon>Malaxideae</taxon>
        <taxon>Dendrobiinae</taxon>
        <taxon>Dendrobium</taxon>
    </lineage>
</organism>